<proteinExistence type="predicted"/>
<feature type="non-terminal residue" evidence="2">
    <location>
        <position position="140"/>
    </location>
</feature>
<sequence length="140" mass="16181">LKERIPDLKEEFNVENCHFILAFCSVVSKPETNIEEALKKLQTLSETKPAVLVVLHSTLNREANVPDSSRSVNRENTLTVDCLFEQDRGLLQCQKNQEALEKITGWIKPLVFVLYFYMYVFTSYHSGISIYINSMLEYNV</sequence>
<accession>A0A8T2MAN6</accession>
<gene>
    <name evidence="2" type="ORF">AMEX_G32</name>
</gene>
<feature type="non-terminal residue" evidence="2">
    <location>
        <position position="1"/>
    </location>
</feature>
<dbReference type="AlphaFoldDB" id="A0A8T2MAN6"/>
<organism evidence="2 3">
    <name type="scientific">Astyanax mexicanus</name>
    <name type="common">Blind cave fish</name>
    <name type="synonym">Astyanax fasciatus mexicanus</name>
    <dbReference type="NCBI Taxonomy" id="7994"/>
    <lineage>
        <taxon>Eukaryota</taxon>
        <taxon>Metazoa</taxon>
        <taxon>Chordata</taxon>
        <taxon>Craniata</taxon>
        <taxon>Vertebrata</taxon>
        <taxon>Euteleostomi</taxon>
        <taxon>Actinopterygii</taxon>
        <taxon>Neopterygii</taxon>
        <taxon>Teleostei</taxon>
        <taxon>Ostariophysi</taxon>
        <taxon>Characiformes</taxon>
        <taxon>Characoidei</taxon>
        <taxon>Acestrorhamphidae</taxon>
        <taxon>Acestrorhamphinae</taxon>
        <taxon>Astyanax</taxon>
    </lineage>
</organism>
<evidence type="ECO:0000313" key="3">
    <source>
        <dbReference type="Proteomes" id="UP000752171"/>
    </source>
</evidence>
<feature type="transmembrane region" description="Helical" evidence="1">
    <location>
        <begin position="110"/>
        <end position="132"/>
    </location>
</feature>
<keyword evidence="1" id="KW-0812">Transmembrane</keyword>
<keyword evidence="1" id="KW-0472">Membrane</keyword>
<protein>
    <submittedName>
        <fullName evidence="2">Uncharacterized protein</fullName>
    </submittedName>
</protein>
<reference evidence="2 3" key="1">
    <citation type="submission" date="2021-07" db="EMBL/GenBank/DDBJ databases">
        <authorList>
            <person name="Imarazene B."/>
            <person name="Zahm M."/>
            <person name="Klopp C."/>
            <person name="Cabau C."/>
            <person name="Beille S."/>
            <person name="Jouanno E."/>
            <person name="Castinel A."/>
            <person name="Lluch J."/>
            <person name="Gil L."/>
            <person name="Kuchtly C."/>
            <person name="Lopez Roques C."/>
            <person name="Donnadieu C."/>
            <person name="Parrinello H."/>
            <person name="Journot L."/>
            <person name="Du K."/>
            <person name="Schartl M."/>
            <person name="Retaux S."/>
            <person name="Guiguen Y."/>
        </authorList>
    </citation>
    <scope>NUCLEOTIDE SEQUENCE [LARGE SCALE GENOMIC DNA]</scope>
    <source>
        <strain evidence="2">Pach_M1</strain>
        <tissue evidence="2">Testis</tissue>
    </source>
</reference>
<dbReference type="PANTHER" id="PTHR34488:SF1">
    <property type="entry name" value="SI:CH211-245H14.1-RELATED"/>
    <property type="match status" value="1"/>
</dbReference>
<evidence type="ECO:0000256" key="1">
    <source>
        <dbReference type="SAM" id="Phobius"/>
    </source>
</evidence>
<name>A0A8T2MAN6_ASTMX</name>
<dbReference type="PANTHER" id="PTHR34488">
    <property type="entry name" value="SI:CH211-245H14.1-RELATED"/>
    <property type="match status" value="1"/>
</dbReference>
<dbReference type="EMBL" id="JAICCE010000001">
    <property type="protein sequence ID" value="KAG9281518.1"/>
    <property type="molecule type" value="Genomic_DNA"/>
</dbReference>
<comment type="caution">
    <text evidence="2">The sequence shown here is derived from an EMBL/GenBank/DDBJ whole genome shotgun (WGS) entry which is preliminary data.</text>
</comment>
<evidence type="ECO:0000313" key="2">
    <source>
        <dbReference type="EMBL" id="KAG9281518.1"/>
    </source>
</evidence>
<dbReference type="Proteomes" id="UP000752171">
    <property type="component" value="Unassembled WGS sequence"/>
</dbReference>
<keyword evidence="1" id="KW-1133">Transmembrane helix</keyword>